<dbReference type="Proteomes" id="UP000011991">
    <property type="component" value="Unassembled WGS sequence"/>
</dbReference>
<proteinExistence type="inferred from homology"/>
<dbReference type="InterPro" id="IPR025269">
    <property type="entry name" value="SAM-like_dom"/>
</dbReference>
<dbReference type="PROSITE" id="PS51900">
    <property type="entry name" value="CB"/>
    <property type="match status" value="1"/>
</dbReference>
<keyword evidence="8" id="KW-1185">Reference proteome</keyword>
<dbReference type="InterPro" id="IPR002104">
    <property type="entry name" value="Integrase_catalytic"/>
</dbReference>
<keyword evidence="3 5" id="KW-0238">DNA-binding</keyword>
<dbReference type="Pfam" id="PF13102">
    <property type="entry name" value="Phage_int_SAM_5"/>
    <property type="match status" value="1"/>
</dbReference>
<dbReference type="PANTHER" id="PTHR30349">
    <property type="entry name" value="PHAGE INTEGRASE-RELATED"/>
    <property type="match status" value="1"/>
</dbReference>
<organism evidence="7 8">
    <name type="scientific">Rhodopirellula maiorica SM1</name>
    <dbReference type="NCBI Taxonomy" id="1265738"/>
    <lineage>
        <taxon>Bacteria</taxon>
        <taxon>Pseudomonadati</taxon>
        <taxon>Planctomycetota</taxon>
        <taxon>Planctomycetia</taxon>
        <taxon>Pirellulales</taxon>
        <taxon>Pirellulaceae</taxon>
        <taxon>Novipirellula</taxon>
    </lineage>
</organism>
<evidence type="ECO:0000256" key="2">
    <source>
        <dbReference type="ARBA" id="ARBA00022908"/>
    </source>
</evidence>
<dbReference type="InterPro" id="IPR011010">
    <property type="entry name" value="DNA_brk_join_enz"/>
</dbReference>
<evidence type="ECO:0000256" key="4">
    <source>
        <dbReference type="ARBA" id="ARBA00023172"/>
    </source>
</evidence>
<evidence type="ECO:0000256" key="3">
    <source>
        <dbReference type="ARBA" id="ARBA00023125"/>
    </source>
</evidence>
<dbReference type="GO" id="GO:0015074">
    <property type="term" value="P:DNA integration"/>
    <property type="evidence" value="ECO:0007669"/>
    <property type="project" value="UniProtKB-KW"/>
</dbReference>
<dbReference type="PANTHER" id="PTHR30349:SF64">
    <property type="entry name" value="PROPHAGE INTEGRASE INTD-RELATED"/>
    <property type="match status" value="1"/>
</dbReference>
<dbReference type="EMBL" id="ANOG01000803">
    <property type="protein sequence ID" value="EMI17381.1"/>
    <property type="molecule type" value="Genomic_DNA"/>
</dbReference>
<comment type="similarity">
    <text evidence="1">Belongs to the 'phage' integrase family.</text>
</comment>
<evidence type="ECO:0000259" key="6">
    <source>
        <dbReference type="PROSITE" id="PS51900"/>
    </source>
</evidence>
<reference evidence="7 8" key="1">
    <citation type="journal article" date="2013" name="Mar. Genomics">
        <title>Expression of sulfatases in Rhodopirellula baltica and the diversity of sulfatases in the genus Rhodopirellula.</title>
        <authorList>
            <person name="Wegner C.E."/>
            <person name="Richter-Heitmann T."/>
            <person name="Klindworth A."/>
            <person name="Klockow C."/>
            <person name="Richter M."/>
            <person name="Achstetter T."/>
            <person name="Glockner F.O."/>
            <person name="Harder J."/>
        </authorList>
    </citation>
    <scope>NUCLEOTIDE SEQUENCE [LARGE SCALE GENOMIC DNA]</scope>
    <source>
        <strain evidence="7 8">SM1</strain>
    </source>
</reference>
<dbReference type="Gene3D" id="1.10.443.10">
    <property type="entry name" value="Intergrase catalytic core"/>
    <property type="match status" value="1"/>
</dbReference>
<sequence length="459" mass="51966">MASLRFEDDRGRQGWRLQFRDVEKRNRTIWLGNVPEWNAQQVKQHVEHLLDRVKKGQPPEMVTADWLGTLDKDFRNKLAKCGLCETVEKRVARVLTMAAWLDEYFAERTDIKPGTLKTYEKTRDNLVTHFGRRRLLRDITPTDAKKWRTWLKSHGNRRDKKQGRTSMAEDTVRRRTGMAKQFFDEAVERGIIESNPFDKLPTTTGGNSARQFFVTHQAIEKCIEQCPDVDWRTILALARYGGLRCPSELLRLRWCDVNLPEGRMVIHASKTEHHADGGVRVCPIFVELRPYLEAAEAAAPDGTEYVINRYRSAAQNLRTQFEKIIKRAGLVPWPRLFQNLRASRETELMGMYPSKDVASWLGNTVTVAMKHYAMETEAAFKAASDPNAKRSGSVHREDTANGGCTGGCIPGISDAIGATADATAKGDLDGDSRVFIVQDSAGHYYLMGDTGFEPVTYAV</sequence>
<evidence type="ECO:0000313" key="7">
    <source>
        <dbReference type="EMBL" id="EMI17381.1"/>
    </source>
</evidence>
<dbReference type="InterPro" id="IPR013762">
    <property type="entry name" value="Integrase-like_cat_sf"/>
</dbReference>
<dbReference type="GO" id="GO:0006310">
    <property type="term" value="P:DNA recombination"/>
    <property type="evidence" value="ECO:0007669"/>
    <property type="project" value="UniProtKB-KW"/>
</dbReference>
<gene>
    <name evidence="7" type="ORF">RMSM_05695</name>
</gene>
<dbReference type="Pfam" id="PF00589">
    <property type="entry name" value="Phage_integrase"/>
    <property type="match status" value="1"/>
</dbReference>
<comment type="caution">
    <text evidence="7">The sequence shown here is derived from an EMBL/GenBank/DDBJ whole genome shotgun (WGS) entry which is preliminary data.</text>
</comment>
<feature type="domain" description="Core-binding (CB)" evidence="6">
    <location>
        <begin position="95"/>
        <end position="187"/>
    </location>
</feature>
<dbReference type="InterPro" id="IPR044068">
    <property type="entry name" value="CB"/>
</dbReference>
<dbReference type="SUPFAM" id="SSF56349">
    <property type="entry name" value="DNA breaking-rejoining enzymes"/>
    <property type="match status" value="1"/>
</dbReference>
<evidence type="ECO:0000313" key="8">
    <source>
        <dbReference type="Proteomes" id="UP000011991"/>
    </source>
</evidence>
<dbReference type="InterPro" id="IPR050090">
    <property type="entry name" value="Tyrosine_recombinase_XerCD"/>
</dbReference>
<keyword evidence="4" id="KW-0233">DNA recombination</keyword>
<evidence type="ECO:0000256" key="5">
    <source>
        <dbReference type="PROSITE-ProRule" id="PRU01248"/>
    </source>
</evidence>
<dbReference type="InterPro" id="IPR010998">
    <property type="entry name" value="Integrase_recombinase_N"/>
</dbReference>
<accession>M5RE82</accession>
<evidence type="ECO:0000256" key="1">
    <source>
        <dbReference type="ARBA" id="ARBA00008857"/>
    </source>
</evidence>
<keyword evidence="2" id="KW-0229">DNA integration</keyword>
<dbReference type="Gene3D" id="1.10.150.130">
    <property type="match status" value="1"/>
</dbReference>
<dbReference type="GO" id="GO:0003677">
    <property type="term" value="F:DNA binding"/>
    <property type="evidence" value="ECO:0007669"/>
    <property type="project" value="UniProtKB-UniRule"/>
</dbReference>
<protein>
    <submittedName>
        <fullName evidence="7">Phage integrase family protein</fullName>
    </submittedName>
</protein>
<name>M5RE82_9BACT</name>
<dbReference type="AlphaFoldDB" id="M5RE82"/>